<proteinExistence type="predicted"/>
<dbReference type="Proteomes" id="UP001431783">
    <property type="component" value="Unassembled WGS sequence"/>
</dbReference>
<dbReference type="AlphaFoldDB" id="A0AAW1VG91"/>
<dbReference type="EMBL" id="JARQZJ010000127">
    <property type="protein sequence ID" value="KAK9891137.1"/>
    <property type="molecule type" value="Genomic_DNA"/>
</dbReference>
<organism evidence="1 2">
    <name type="scientific">Henosepilachna vigintioctopunctata</name>
    <dbReference type="NCBI Taxonomy" id="420089"/>
    <lineage>
        <taxon>Eukaryota</taxon>
        <taxon>Metazoa</taxon>
        <taxon>Ecdysozoa</taxon>
        <taxon>Arthropoda</taxon>
        <taxon>Hexapoda</taxon>
        <taxon>Insecta</taxon>
        <taxon>Pterygota</taxon>
        <taxon>Neoptera</taxon>
        <taxon>Endopterygota</taxon>
        <taxon>Coleoptera</taxon>
        <taxon>Polyphaga</taxon>
        <taxon>Cucujiformia</taxon>
        <taxon>Coccinelloidea</taxon>
        <taxon>Coccinellidae</taxon>
        <taxon>Epilachninae</taxon>
        <taxon>Epilachnini</taxon>
        <taxon>Henosepilachna</taxon>
    </lineage>
</organism>
<evidence type="ECO:0000313" key="2">
    <source>
        <dbReference type="Proteomes" id="UP001431783"/>
    </source>
</evidence>
<gene>
    <name evidence="1" type="ORF">WA026_013455</name>
</gene>
<keyword evidence="2" id="KW-1185">Reference proteome</keyword>
<comment type="caution">
    <text evidence="1">The sequence shown here is derived from an EMBL/GenBank/DDBJ whole genome shotgun (WGS) entry which is preliminary data.</text>
</comment>
<accession>A0AAW1VG91</accession>
<protein>
    <submittedName>
        <fullName evidence="1">Uncharacterized protein</fullName>
    </submittedName>
</protein>
<sequence length="77" mass="8737">MDFCEKISYPECRRHFSLNVETLENGNIVTGSINLTKLNFLTKYRISLDKLEQAQTILATSIANFGKLNSLDYCSNS</sequence>
<name>A0AAW1VG91_9CUCU</name>
<reference evidence="1 2" key="1">
    <citation type="submission" date="2023-03" db="EMBL/GenBank/DDBJ databases">
        <title>Genome insight into feeding habits of ladybird beetles.</title>
        <authorList>
            <person name="Li H.-S."/>
            <person name="Huang Y.-H."/>
            <person name="Pang H."/>
        </authorList>
    </citation>
    <scope>NUCLEOTIDE SEQUENCE [LARGE SCALE GENOMIC DNA]</scope>
    <source>
        <strain evidence="1">SYSU_2023b</strain>
        <tissue evidence="1">Whole body</tissue>
    </source>
</reference>
<evidence type="ECO:0000313" key="1">
    <source>
        <dbReference type="EMBL" id="KAK9891137.1"/>
    </source>
</evidence>